<dbReference type="Pfam" id="PF15821">
    <property type="entry name" value="DUF4709"/>
    <property type="match status" value="1"/>
</dbReference>
<keyword evidence="3" id="KW-1185">Reference proteome</keyword>
<name>A0AAV7MBX3_PLEWA</name>
<dbReference type="AlphaFoldDB" id="A0AAV7MBX3"/>
<dbReference type="PANTHER" id="PTHR22382">
    <property type="entry name" value="RIKEN CDNA 4921504E06 GENE"/>
    <property type="match status" value="1"/>
</dbReference>
<proteinExistence type="predicted"/>
<dbReference type="Proteomes" id="UP001066276">
    <property type="component" value="Chromosome 10"/>
</dbReference>
<accession>A0AAV7MBX3</accession>
<dbReference type="EMBL" id="JANPWB010000014">
    <property type="protein sequence ID" value="KAJ1100285.1"/>
    <property type="molecule type" value="Genomic_DNA"/>
</dbReference>
<reference evidence="2" key="1">
    <citation type="journal article" date="2022" name="bioRxiv">
        <title>Sequencing and chromosome-scale assembly of the giantPleurodeles waltlgenome.</title>
        <authorList>
            <person name="Brown T."/>
            <person name="Elewa A."/>
            <person name="Iarovenko S."/>
            <person name="Subramanian E."/>
            <person name="Araus A.J."/>
            <person name="Petzold A."/>
            <person name="Susuki M."/>
            <person name="Suzuki K.-i.T."/>
            <person name="Hayashi T."/>
            <person name="Toyoda A."/>
            <person name="Oliveira C."/>
            <person name="Osipova E."/>
            <person name="Leigh N.D."/>
            <person name="Simon A."/>
            <person name="Yun M.H."/>
        </authorList>
    </citation>
    <scope>NUCLEOTIDE SEQUENCE</scope>
    <source>
        <strain evidence="2">20211129_DDA</strain>
        <tissue evidence="2">Liver</tissue>
    </source>
</reference>
<dbReference type="InterPro" id="IPR031651">
    <property type="entry name" value="DUF4709"/>
</dbReference>
<evidence type="ECO:0000259" key="1">
    <source>
        <dbReference type="Pfam" id="PF15821"/>
    </source>
</evidence>
<protein>
    <recommendedName>
        <fullName evidence="1">DUF4709 domain-containing protein</fullName>
    </recommendedName>
</protein>
<dbReference type="InterPro" id="IPR040119">
    <property type="entry name" value="C10orf67-like"/>
</dbReference>
<evidence type="ECO:0000313" key="3">
    <source>
        <dbReference type="Proteomes" id="UP001066276"/>
    </source>
</evidence>
<gene>
    <name evidence="2" type="ORF">NDU88_005371</name>
</gene>
<dbReference type="PANTHER" id="PTHR22382:SF7">
    <property type="entry name" value="RIKEN CDNA 4921504E06 GENE"/>
    <property type="match status" value="1"/>
</dbReference>
<organism evidence="2 3">
    <name type="scientific">Pleurodeles waltl</name>
    <name type="common">Iberian ribbed newt</name>
    <dbReference type="NCBI Taxonomy" id="8319"/>
    <lineage>
        <taxon>Eukaryota</taxon>
        <taxon>Metazoa</taxon>
        <taxon>Chordata</taxon>
        <taxon>Craniata</taxon>
        <taxon>Vertebrata</taxon>
        <taxon>Euteleostomi</taxon>
        <taxon>Amphibia</taxon>
        <taxon>Batrachia</taxon>
        <taxon>Caudata</taxon>
        <taxon>Salamandroidea</taxon>
        <taxon>Salamandridae</taxon>
        <taxon>Pleurodelinae</taxon>
        <taxon>Pleurodeles</taxon>
    </lineage>
</organism>
<feature type="domain" description="DUF4709" evidence="1">
    <location>
        <begin position="30"/>
        <end position="79"/>
    </location>
</feature>
<comment type="caution">
    <text evidence="2">The sequence shown here is derived from an EMBL/GenBank/DDBJ whole genome shotgun (WGS) entry which is preliminary data.</text>
</comment>
<evidence type="ECO:0000313" key="2">
    <source>
        <dbReference type="EMBL" id="KAJ1100285.1"/>
    </source>
</evidence>
<sequence>MGQALEGAVCAGPEDVHALEAFVAGSLQIRLSISDQLRIGFYHADNATQTDASEILKLKELASVTQTLTKGLQQIQEHSAAVKVDGGGQELVLFVCPEQL</sequence>